<feature type="transmembrane region" description="Helical" evidence="1">
    <location>
        <begin position="12"/>
        <end position="30"/>
    </location>
</feature>
<dbReference type="InterPro" id="IPR036938">
    <property type="entry name" value="PAP2/HPO_sf"/>
</dbReference>
<organism evidence="3 4">
    <name type="scientific">Cytobacillus mangrovibacter</name>
    <dbReference type="NCBI Taxonomy" id="3299024"/>
    <lineage>
        <taxon>Bacteria</taxon>
        <taxon>Bacillati</taxon>
        <taxon>Bacillota</taxon>
        <taxon>Bacilli</taxon>
        <taxon>Bacillales</taxon>
        <taxon>Bacillaceae</taxon>
        <taxon>Cytobacillus</taxon>
    </lineage>
</organism>
<feature type="domain" description="Phosphatidic acid phosphatase type 2/haloperoxidase" evidence="2">
    <location>
        <begin position="87"/>
        <end position="201"/>
    </location>
</feature>
<dbReference type="SUPFAM" id="SSF48317">
    <property type="entry name" value="Acid phosphatase/Vanadium-dependent haloperoxidase"/>
    <property type="match status" value="1"/>
</dbReference>
<dbReference type="SMART" id="SM00014">
    <property type="entry name" value="acidPPc"/>
    <property type="match status" value="1"/>
</dbReference>
<feature type="transmembrane region" description="Helical" evidence="1">
    <location>
        <begin position="89"/>
        <end position="106"/>
    </location>
</feature>
<dbReference type="PANTHER" id="PTHR14969:SF13">
    <property type="entry name" value="AT30094P"/>
    <property type="match status" value="1"/>
</dbReference>
<comment type="caution">
    <text evidence="3">The sequence shown here is derived from an EMBL/GenBank/DDBJ whole genome shotgun (WGS) entry which is preliminary data.</text>
</comment>
<evidence type="ECO:0000256" key="1">
    <source>
        <dbReference type="SAM" id="Phobius"/>
    </source>
</evidence>
<dbReference type="InterPro" id="IPR000326">
    <property type="entry name" value="PAP2/HPO"/>
</dbReference>
<keyword evidence="1" id="KW-1133">Transmembrane helix</keyword>
<evidence type="ECO:0000313" key="3">
    <source>
        <dbReference type="EMBL" id="MFE8697228.1"/>
    </source>
</evidence>
<feature type="transmembrane region" description="Helical" evidence="1">
    <location>
        <begin position="126"/>
        <end position="147"/>
    </location>
</feature>
<keyword evidence="4" id="KW-1185">Reference proteome</keyword>
<dbReference type="PANTHER" id="PTHR14969">
    <property type="entry name" value="SPHINGOSINE-1-PHOSPHATE PHOSPHOHYDROLASE"/>
    <property type="match status" value="1"/>
</dbReference>
<feature type="transmembrane region" description="Helical" evidence="1">
    <location>
        <begin position="159"/>
        <end position="180"/>
    </location>
</feature>
<dbReference type="Pfam" id="PF01569">
    <property type="entry name" value="PAP2"/>
    <property type="match status" value="1"/>
</dbReference>
<gene>
    <name evidence="3" type="ORF">ACFYKT_12860</name>
</gene>
<feature type="transmembrane region" description="Helical" evidence="1">
    <location>
        <begin position="58"/>
        <end position="82"/>
    </location>
</feature>
<dbReference type="CDD" id="cd03392">
    <property type="entry name" value="PAP2_like_2"/>
    <property type="match status" value="1"/>
</dbReference>
<reference evidence="3 4" key="1">
    <citation type="submission" date="2024-08" db="EMBL/GenBank/DDBJ databases">
        <title>Two novel Cytobacillus novel species.</title>
        <authorList>
            <person name="Liu G."/>
        </authorList>
    </citation>
    <scope>NUCLEOTIDE SEQUENCE [LARGE SCALE GENOMIC DNA]</scope>
    <source>
        <strain evidence="3 4">FJAT-53684</strain>
    </source>
</reference>
<proteinExistence type="predicted"/>
<evidence type="ECO:0000259" key="2">
    <source>
        <dbReference type="SMART" id="SM00014"/>
    </source>
</evidence>
<name>A0ABW6JZ89_9BACI</name>
<sequence length="222" mass="25598">MTEKSQHSIPFIIALISLLAFSFVAFIVSANKVVQFDSMVISFIQGFENSALTLVMKFFTFIGDTNSVIVLTLLVIFFLYLVLKHRIELILFIVSIVGSALLNQLLKYSFQRARPDLHRLIEIDNYSFPSGHAMNAFTVYTITSFLLWWHIPTRAGRTILIIISVLMILAIGISRIYLGVHYPSDIIAGYFASGCWLGIVIWIFQRYQERRSRRRSYQRWTS</sequence>
<dbReference type="Gene3D" id="1.20.144.10">
    <property type="entry name" value="Phosphatidic acid phosphatase type 2/haloperoxidase"/>
    <property type="match status" value="2"/>
</dbReference>
<feature type="transmembrane region" description="Helical" evidence="1">
    <location>
        <begin position="186"/>
        <end position="204"/>
    </location>
</feature>
<dbReference type="RefSeq" id="WP_389220066.1">
    <property type="nucleotide sequence ID" value="NZ_JBIACJ010000006.1"/>
</dbReference>
<evidence type="ECO:0000313" key="4">
    <source>
        <dbReference type="Proteomes" id="UP001601058"/>
    </source>
</evidence>
<dbReference type="Proteomes" id="UP001601058">
    <property type="component" value="Unassembled WGS sequence"/>
</dbReference>
<keyword evidence="1" id="KW-0472">Membrane</keyword>
<dbReference type="EMBL" id="JBIACJ010000006">
    <property type="protein sequence ID" value="MFE8697228.1"/>
    <property type="molecule type" value="Genomic_DNA"/>
</dbReference>
<keyword evidence="1" id="KW-0812">Transmembrane</keyword>
<protein>
    <submittedName>
        <fullName evidence="3">Phosphatase PAP2 family protein</fullName>
    </submittedName>
</protein>
<accession>A0ABW6JZ89</accession>